<dbReference type="InterPro" id="IPR000412">
    <property type="entry name" value="ABC_2_transport"/>
</dbReference>
<dbReference type="PIRSF" id="PIRSF006648">
    <property type="entry name" value="DrrB"/>
    <property type="match status" value="1"/>
</dbReference>
<dbReference type="PROSITE" id="PS51012">
    <property type="entry name" value="ABC_TM2"/>
    <property type="match status" value="1"/>
</dbReference>
<evidence type="ECO:0000256" key="6">
    <source>
        <dbReference type="ARBA" id="ARBA00022692"/>
    </source>
</evidence>
<keyword evidence="8 9" id="KW-0472">Membrane</keyword>
<dbReference type="Pfam" id="PF01061">
    <property type="entry name" value="ABC2_membrane"/>
    <property type="match status" value="1"/>
</dbReference>
<sequence length="285" mass="32360">MSAKATSEPDRLHYRTTILPSSGWSLPDFHELIRYRDLLKILTARNISLIYRQSILGVGWAIVRPLITTIIFSLIFGHFAGFDQTQKVAYPIFILTGLVLWNFFASSLANASESVVSQSHILTKIYFPRLILPLSALGVAVVDFLIQFAILVVLMVIYGVAVSTYAPVAILFLIASSLVSFSMSVWLTALNVRFRDIKHTVPFLIQTLLYLTPVIYPVEIVPQRWQWLLHLNPMFSVVQGFRWSLLGTEPPNWTWFSVSMLLTTFLLLTGLVFFRRTESTFADIV</sequence>
<feature type="transmembrane region" description="Helical" evidence="9">
    <location>
        <begin position="55"/>
        <end position="76"/>
    </location>
</feature>
<evidence type="ECO:0000256" key="1">
    <source>
        <dbReference type="ARBA" id="ARBA00004429"/>
    </source>
</evidence>
<organism evidence="11 12">
    <name type="scientific">Novipirellula rosea</name>
    <dbReference type="NCBI Taxonomy" id="1031540"/>
    <lineage>
        <taxon>Bacteria</taxon>
        <taxon>Pseudomonadati</taxon>
        <taxon>Planctomycetota</taxon>
        <taxon>Planctomycetia</taxon>
        <taxon>Pirellulales</taxon>
        <taxon>Pirellulaceae</taxon>
        <taxon>Novipirellula</taxon>
    </lineage>
</organism>
<evidence type="ECO:0000256" key="9">
    <source>
        <dbReference type="RuleBase" id="RU361157"/>
    </source>
</evidence>
<keyword evidence="6 9" id="KW-0812">Transmembrane</keyword>
<feature type="transmembrane region" description="Helical" evidence="9">
    <location>
        <begin position="201"/>
        <end position="218"/>
    </location>
</feature>
<feature type="domain" description="ABC transmembrane type-2" evidence="10">
    <location>
        <begin position="56"/>
        <end position="277"/>
    </location>
</feature>
<feature type="transmembrane region" description="Helical" evidence="9">
    <location>
        <begin position="253"/>
        <end position="274"/>
    </location>
</feature>
<dbReference type="RefSeq" id="WP_345320854.1">
    <property type="nucleotide sequence ID" value="NZ_BAABGA010000018.1"/>
</dbReference>
<evidence type="ECO:0000256" key="8">
    <source>
        <dbReference type="ARBA" id="ARBA00023136"/>
    </source>
</evidence>
<feature type="transmembrane region" description="Helical" evidence="9">
    <location>
        <begin position="164"/>
        <end position="189"/>
    </location>
</feature>
<name>A0ABP8MJD1_9BACT</name>
<feature type="transmembrane region" description="Helical" evidence="9">
    <location>
        <begin position="88"/>
        <end position="109"/>
    </location>
</feature>
<evidence type="ECO:0000313" key="12">
    <source>
        <dbReference type="Proteomes" id="UP001500840"/>
    </source>
</evidence>
<evidence type="ECO:0000256" key="7">
    <source>
        <dbReference type="ARBA" id="ARBA00022989"/>
    </source>
</evidence>
<evidence type="ECO:0000256" key="3">
    <source>
        <dbReference type="ARBA" id="ARBA00022448"/>
    </source>
</evidence>
<evidence type="ECO:0000259" key="10">
    <source>
        <dbReference type="PROSITE" id="PS51012"/>
    </source>
</evidence>
<dbReference type="PANTHER" id="PTHR30413:SF8">
    <property type="entry name" value="TRANSPORT PERMEASE PROTEIN"/>
    <property type="match status" value="1"/>
</dbReference>
<keyword evidence="12" id="KW-1185">Reference proteome</keyword>
<reference evidence="12" key="1">
    <citation type="journal article" date="2019" name="Int. J. Syst. Evol. Microbiol.">
        <title>The Global Catalogue of Microorganisms (GCM) 10K type strain sequencing project: providing services to taxonomists for standard genome sequencing and annotation.</title>
        <authorList>
            <consortium name="The Broad Institute Genomics Platform"/>
            <consortium name="The Broad Institute Genome Sequencing Center for Infectious Disease"/>
            <person name="Wu L."/>
            <person name="Ma J."/>
        </authorList>
    </citation>
    <scope>NUCLEOTIDE SEQUENCE [LARGE SCALE GENOMIC DNA]</scope>
    <source>
        <strain evidence="12">JCM 17759</strain>
    </source>
</reference>
<protein>
    <recommendedName>
        <fullName evidence="9">Transport permease protein</fullName>
    </recommendedName>
</protein>
<keyword evidence="7 9" id="KW-1133">Transmembrane helix</keyword>
<dbReference type="InterPro" id="IPR013525">
    <property type="entry name" value="ABC2_TM"/>
</dbReference>
<evidence type="ECO:0000256" key="5">
    <source>
        <dbReference type="ARBA" id="ARBA00022519"/>
    </source>
</evidence>
<proteinExistence type="inferred from homology"/>
<evidence type="ECO:0000256" key="2">
    <source>
        <dbReference type="ARBA" id="ARBA00007783"/>
    </source>
</evidence>
<comment type="similarity">
    <text evidence="2 9">Belongs to the ABC-2 integral membrane protein family.</text>
</comment>
<dbReference type="InterPro" id="IPR047817">
    <property type="entry name" value="ABC2_TM_bact-type"/>
</dbReference>
<keyword evidence="4 9" id="KW-1003">Cell membrane</keyword>
<evidence type="ECO:0000256" key="4">
    <source>
        <dbReference type="ARBA" id="ARBA00022475"/>
    </source>
</evidence>
<evidence type="ECO:0000313" key="11">
    <source>
        <dbReference type="EMBL" id="GAA4449944.1"/>
    </source>
</evidence>
<dbReference type="EMBL" id="BAABGA010000018">
    <property type="protein sequence ID" value="GAA4449944.1"/>
    <property type="molecule type" value="Genomic_DNA"/>
</dbReference>
<gene>
    <name evidence="11" type="ORF">GCM10023156_15370</name>
</gene>
<accession>A0ABP8MJD1</accession>
<dbReference type="Proteomes" id="UP001500840">
    <property type="component" value="Unassembled WGS sequence"/>
</dbReference>
<dbReference type="PANTHER" id="PTHR30413">
    <property type="entry name" value="INNER MEMBRANE TRANSPORT PERMEASE"/>
    <property type="match status" value="1"/>
</dbReference>
<comment type="subcellular location">
    <subcellularLocation>
        <location evidence="1">Cell inner membrane</location>
        <topology evidence="1">Multi-pass membrane protein</topology>
    </subcellularLocation>
    <subcellularLocation>
        <location evidence="9">Cell membrane</location>
        <topology evidence="9">Multi-pass membrane protein</topology>
    </subcellularLocation>
</comment>
<keyword evidence="3 9" id="KW-0813">Transport</keyword>
<keyword evidence="5" id="KW-0997">Cell inner membrane</keyword>
<feature type="transmembrane region" description="Helical" evidence="9">
    <location>
        <begin position="130"/>
        <end position="158"/>
    </location>
</feature>
<comment type="caution">
    <text evidence="11">The sequence shown here is derived from an EMBL/GenBank/DDBJ whole genome shotgun (WGS) entry which is preliminary data.</text>
</comment>